<reference evidence="1 2" key="1">
    <citation type="submission" date="2016-05" db="EMBL/GenBank/DDBJ databases">
        <authorList>
            <person name="Lavstsen T."/>
            <person name="Jespersen J.S."/>
        </authorList>
    </citation>
    <scope>NUCLEOTIDE SEQUENCE [LARGE SCALE GENOMIC DNA]</scope>
    <source>
        <strain evidence="1 2">SM-5815</strain>
    </source>
</reference>
<gene>
    <name evidence="1" type="ORF">A7X83_16980</name>
</gene>
<dbReference type="AlphaFoldDB" id="A0A0M0N9D8"/>
<accession>A0A0M0N9D8</accession>
<evidence type="ECO:0000313" key="2">
    <source>
        <dbReference type="Proteomes" id="UP000249614"/>
    </source>
</evidence>
<dbReference type="Pfam" id="PF11120">
    <property type="entry name" value="CBP_BcsF"/>
    <property type="match status" value="1"/>
</dbReference>
<sequence length="59" mass="6849">MTTDQQLWTLIVACALVMIPFGAMLGTLWRGLRRRVARWLPPRHLRRAGVRQRAPRRAA</sequence>
<organism evidence="1 2">
    <name type="scientific">Stenotrophomonas maltophilia</name>
    <name type="common">Pseudomonas maltophilia</name>
    <name type="synonym">Xanthomonas maltophilia</name>
    <dbReference type="NCBI Taxonomy" id="40324"/>
    <lineage>
        <taxon>Bacteria</taxon>
        <taxon>Pseudomonadati</taxon>
        <taxon>Pseudomonadota</taxon>
        <taxon>Gammaproteobacteria</taxon>
        <taxon>Lysobacterales</taxon>
        <taxon>Lysobacteraceae</taxon>
        <taxon>Stenotrophomonas</taxon>
        <taxon>Stenotrophomonas maltophilia group</taxon>
    </lineage>
</organism>
<dbReference type="Proteomes" id="UP000249614">
    <property type="component" value="Unassembled WGS sequence"/>
</dbReference>
<dbReference type="RefSeq" id="WP_033836073.1">
    <property type="nucleotide sequence ID" value="NZ_BKBG02000001.1"/>
</dbReference>
<dbReference type="InterPro" id="IPR019995">
    <property type="entry name" value="Cellulose_BcsF/YhjT"/>
</dbReference>
<dbReference type="EMBL" id="LXXM01000228">
    <property type="protein sequence ID" value="PZS87552.1"/>
    <property type="molecule type" value="Genomic_DNA"/>
</dbReference>
<proteinExistence type="predicted"/>
<name>A0A0M0N9D8_STEMA</name>
<protein>
    <submittedName>
        <fullName evidence="1">Uncharacterized protein</fullName>
    </submittedName>
</protein>
<evidence type="ECO:0000313" key="1">
    <source>
        <dbReference type="EMBL" id="PZS87552.1"/>
    </source>
</evidence>
<comment type="caution">
    <text evidence="1">The sequence shown here is derived from an EMBL/GenBank/DDBJ whole genome shotgun (WGS) entry which is preliminary data.</text>
</comment>